<dbReference type="PANTHER" id="PTHR37824:SF1">
    <property type="entry name" value="IRON-REGULATED SURFACE DETERMINANT PROTEIN C"/>
    <property type="match status" value="1"/>
</dbReference>
<keyword evidence="7" id="KW-0812">Transmembrane</keyword>
<feature type="region of interest" description="Disordered" evidence="6">
    <location>
        <begin position="159"/>
        <end position="271"/>
    </location>
</feature>
<dbReference type="AlphaFoldDB" id="A0A2R5EL94"/>
<gene>
    <name evidence="10" type="ORF">PAT3040_01865</name>
</gene>
<evidence type="ECO:0000313" key="11">
    <source>
        <dbReference type="Proteomes" id="UP000245202"/>
    </source>
</evidence>
<dbReference type="InterPro" id="IPR050436">
    <property type="entry name" value="IsdA"/>
</dbReference>
<evidence type="ECO:0000256" key="7">
    <source>
        <dbReference type="SAM" id="Phobius"/>
    </source>
</evidence>
<feature type="chain" id="PRO_5015357171" evidence="8">
    <location>
        <begin position="30"/>
        <end position="307"/>
    </location>
</feature>
<accession>A0A2R5EL94</accession>
<evidence type="ECO:0000256" key="5">
    <source>
        <dbReference type="ARBA" id="ARBA00023088"/>
    </source>
</evidence>
<dbReference type="InterPro" id="IPR037250">
    <property type="entry name" value="NEAT_dom_sf"/>
</dbReference>
<feature type="compositionally biased region" description="Low complexity" evidence="6">
    <location>
        <begin position="159"/>
        <end position="193"/>
    </location>
</feature>
<protein>
    <submittedName>
        <fullName evidence="10">Heme uptake protein IsdC</fullName>
    </submittedName>
</protein>
<keyword evidence="7" id="KW-1133">Transmembrane helix</keyword>
<keyword evidence="11" id="KW-1185">Reference proteome</keyword>
<feature type="transmembrane region" description="Helical" evidence="7">
    <location>
        <begin position="280"/>
        <end position="300"/>
    </location>
</feature>
<evidence type="ECO:0000256" key="2">
    <source>
        <dbReference type="ARBA" id="ARBA00022512"/>
    </source>
</evidence>
<dbReference type="Proteomes" id="UP000245202">
    <property type="component" value="Unassembled WGS sequence"/>
</dbReference>
<proteinExistence type="predicted"/>
<reference evidence="10 11" key="1">
    <citation type="submission" date="2017-08" db="EMBL/GenBank/DDBJ databases">
        <title>Substantial Increase in Enzyme Production by Combined Drug-Resistance Mutations in Paenibacillus agaridevorans.</title>
        <authorList>
            <person name="Tanaka Y."/>
            <person name="Funane K."/>
            <person name="Hosaka T."/>
            <person name="Shiwa Y."/>
            <person name="Fujita N."/>
            <person name="Miyazaki T."/>
            <person name="Yoshikawa H."/>
            <person name="Murakami K."/>
            <person name="Kasahara K."/>
            <person name="Inaoka T."/>
            <person name="Hiraga Y."/>
            <person name="Ochi K."/>
        </authorList>
    </citation>
    <scope>NUCLEOTIDE SEQUENCE [LARGE SCALE GENOMIC DNA]</scope>
    <source>
        <strain evidence="10 11">T-3040</strain>
    </source>
</reference>
<feature type="signal peptide" evidence="8">
    <location>
        <begin position="1"/>
        <end position="29"/>
    </location>
</feature>
<keyword evidence="5" id="KW-0572">Peptidoglycan-anchor</keyword>
<keyword evidence="4 8" id="KW-0732">Signal</keyword>
<dbReference type="SUPFAM" id="SSF158911">
    <property type="entry name" value="NEAT domain-like"/>
    <property type="match status" value="1"/>
</dbReference>
<evidence type="ECO:0000259" key="9">
    <source>
        <dbReference type="PROSITE" id="PS50978"/>
    </source>
</evidence>
<dbReference type="EMBL" id="BDQX01000089">
    <property type="protein sequence ID" value="GBG07317.1"/>
    <property type="molecule type" value="Genomic_DNA"/>
</dbReference>
<keyword evidence="3" id="KW-0964">Secreted</keyword>
<dbReference type="InterPro" id="IPR006635">
    <property type="entry name" value="NEAT_dom"/>
</dbReference>
<name>A0A2R5EL94_9BACL</name>
<feature type="domain" description="NEAT" evidence="9">
    <location>
        <begin position="31"/>
        <end position="152"/>
    </location>
</feature>
<feature type="compositionally biased region" description="Polar residues" evidence="6">
    <location>
        <begin position="194"/>
        <end position="215"/>
    </location>
</feature>
<dbReference type="Gene3D" id="2.60.40.1850">
    <property type="match status" value="1"/>
</dbReference>
<evidence type="ECO:0000256" key="4">
    <source>
        <dbReference type="ARBA" id="ARBA00022729"/>
    </source>
</evidence>
<sequence>MLVDRLPVVRTVMAMLMLAFLLLPEAAYAEQADGEYTIGFNIMHADKKNASIAEGYWNQPAKLTIKDGGMRVQTTINKHAWVTEFATRYNGRMTAVKTISVDEAANERLTEFQIANLTDLVESSVSVTIDEMDYDHSYTMYFKFKPETLTLVKAAEESAPAATKPAATKPAATSPRESTTAPTNPPAASTETPVSSIKPSASAVPTNQTASSPVPTSEADEQELIDSSANATPSAIPVTEPASVENDTQSEEAVPSESDTGAESVDSIKVEETDRNGNQVIVTVVLVVLLAAAAAAAIVYKARRNKK</sequence>
<dbReference type="PANTHER" id="PTHR37824">
    <property type="entry name" value="IRON-REGULATED SURFACE DETERMINANT PROTEIN C"/>
    <property type="match status" value="1"/>
</dbReference>
<organism evidence="10 11">
    <name type="scientific">Paenibacillus agaridevorans</name>
    <dbReference type="NCBI Taxonomy" id="171404"/>
    <lineage>
        <taxon>Bacteria</taxon>
        <taxon>Bacillati</taxon>
        <taxon>Bacillota</taxon>
        <taxon>Bacilli</taxon>
        <taxon>Bacillales</taxon>
        <taxon>Paenibacillaceae</taxon>
        <taxon>Paenibacillus</taxon>
    </lineage>
</organism>
<dbReference type="PROSITE" id="PS50978">
    <property type="entry name" value="NEAT"/>
    <property type="match status" value="1"/>
</dbReference>
<dbReference type="SMART" id="SM00725">
    <property type="entry name" value="NEAT"/>
    <property type="match status" value="1"/>
</dbReference>
<evidence type="ECO:0000256" key="8">
    <source>
        <dbReference type="SAM" id="SignalP"/>
    </source>
</evidence>
<comment type="caution">
    <text evidence="10">The sequence shown here is derived from an EMBL/GenBank/DDBJ whole genome shotgun (WGS) entry which is preliminary data.</text>
</comment>
<dbReference type="RefSeq" id="WP_108992396.1">
    <property type="nucleotide sequence ID" value="NZ_BDQX01000089.1"/>
</dbReference>
<evidence type="ECO:0000256" key="3">
    <source>
        <dbReference type="ARBA" id="ARBA00022525"/>
    </source>
</evidence>
<keyword evidence="2" id="KW-0134">Cell wall</keyword>
<dbReference type="Pfam" id="PF05031">
    <property type="entry name" value="NEAT"/>
    <property type="match status" value="1"/>
</dbReference>
<evidence type="ECO:0000313" key="10">
    <source>
        <dbReference type="EMBL" id="GBG07317.1"/>
    </source>
</evidence>
<dbReference type="CDD" id="cd06920">
    <property type="entry name" value="NEAT"/>
    <property type="match status" value="1"/>
</dbReference>
<comment type="subcellular location">
    <subcellularLocation>
        <location evidence="1">Secreted</location>
        <location evidence="1">Cell wall</location>
        <topology evidence="1">Peptidoglycan-anchor</topology>
    </subcellularLocation>
</comment>
<keyword evidence="7" id="KW-0472">Membrane</keyword>
<evidence type="ECO:0000256" key="1">
    <source>
        <dbReference type="ARBA" id="ARBA00004168"/>
    </source>
</evidence>
<evidence type="ECO:0000256" key="6">
    <source>
        <dbReference type="SAM" id="MobiDB-lite"/>
    </source>
</evidence>